<accession>A0AAV5S595</accession>
<keyword evidence="3" id="KW-1185">Reference proteome</keyword>
<reference evidence="2 3" key="1">
    <citation type="journal article" date="2023" name="Elife">
        <title>Identification of key yeast species and microbe-microbe interactions impacting larval growth of Drosophila in the wild.</title>
        <authorList>
            <person name="Mure A."/>
            <person name="Sugiura Y."/>
            <person name="Maeda R."/>
            <person name="Honda K."/>
            <person name="Sakurai N."/>
            <person name="Takahashi Y."/>
            <person name="Watada M."/>
            <person name="Katoh T."/>
            <person name="Gotoh A."/>
            <person name="Gotoh Y."/>
            <person name="Taniguchi I."/>
            <person name="Nakamura K."/>
            <person name="Hayashi T."/>
            <person name="Katayama T."/>
            <person name="Uemura T."/>
            <person name="Hattori Y."/>
        </authorList>
    </citation>
    <scope>NUCLEOTIDE SEQUENCE [LARGE SCALE GENOMIC DNA]</scope>
    <source>
        <strain evidence="2 3">KH-74</strain>
    </source>
</reference>
<evidence type="ECO:0000313" key="2">
    <source>
        <dbReference type="EMBL" id="GMM58033.1"/>
    </source>
</evidence>
<feature type="region of interest" description="Disordered" evidence="1">
    <location>
        <begin position="35"/>
        <end position="118"/>
    </location>
</feature>
<evidence type="ECO:0000256" key="1">
    <source>
        <dbReference type="SAM" id="MobiDB-lite"/>
    </source>
</evidence>
<name>A0AAV5S595_MAUHU</name>
<dbReference type="EMBL" id="BTGD01000018">
    <property type="protein sequence ID" value="GMM58033.1"/>
    <property type="molecule type" value="Genomic_DNA"/>
</dbReference>
<feature type="compositionally biased region" description="Low complexity" evidence="1">
    <location>
        <begin position="43"/>
        <end position="64"/>
    </location>
</feature>
<feature type="compositionally biased region" description="Basic and acidic residues" evidence="1">
    <location>
        <begin position="77"/>
        <end position="86"/>
    </location>
</feature>
<gene>
    <name evidence="2" type="ORF">DAKH74_046490</name>
</gene>
<feature type="compositionally biased region" description="Polar residues" evidence="1">
    <location>
        <begin position="65"/>
        <end position="76"/>
    </location>
</feature>
<protein>
    <submittedName>
        <fullName evidence="2">Uncharacterized protein</fullName>
    </submittedName>
</protein>
<feature type="compositionally biased region" description="Polar residues" evidence="1">
    <location>
        <begin position="188"/>
        <end position="197"/>
    </location>
</feature>
<feature type="compositionally biased region" description="Polar residues" evidence="1">
    <location>
        <begin position="87"/>
        <end position="118"/>
    </location>
</feature>
<comment type="caution">
    <text evidence="2">The sequence shown here is derived from an EMBL/GenBank/DDBJ whole genome shotgun (WGS) entry which is preliminary data.</text>
</comment>
<feature type="region of interest" description="Disordered" evidence="1">
    <location>
        <begin position="176"/>
        <end position="197"/>
    </location>
</feature>
<sequence length="320" mass="34034">MIIFIIYSRDLPLVWTNILKQNYGAFDIYNLSENPTSKEPHSSSKVSSTQDVWSSSADSRSVTSDLPSSPSTNTDDAISRSHEKSTDLTSADSSISVTQTSNPVLTTSKTGSVSERASSIDVTSSLADTMFFGNSSSLTTGDLTTINNIDGSYTAGGAHTADIGDEYTSVRHTNTEYTNRSTEDDLKTSTSNPHSLLSGETSFAVIETYTSSTNNNRVSKANEVTHSLNTITGKYGESNDKVNGDGKGNYGAVNTKSLTELLLPIVPDVTQAASSESATMVISGSSNSPVVSVYAVETVNWGSRLCIKAFSILLPILLLN</sequence>
<proteinExistence type="predicted"/>
<dbReference type="Proteomes" id="UP001377567">
    <property type="component" value="Unassembled WGS sequence"/>
</dbReference>
<evidence type="ECO:0000313" key="3">
    <source>
        <dbReference type="Proteomes" id="UP001377567"/>
    </source>
</evidence>
<organism evidence="2 3">
    <name type="scientific">Maudiozyma humilis</name>
    <name type="common">Sour dough yeast</name>
    <name type="synonym">Kazachstania humilis</name>
    <dbReference type="NCBI Taxonomy" id="51915"/>
    <lineage>
        <taxon>Eukaryota</taxon>
        <taxon>Fungi</taxon>
        <taxon>Dikarya</taxon>
        <taxon>Ascomycota</taxon>
        <taxon>Saccharomycotina</taxon>
        <taxon>Saccharomycetes</taxon>
        <taxon>Saccharomycetales</taxon>
        <taxon>Saccharomycetaceae</taxon>
        <taxon>Maudiozyma</taxon>
    </lineage>
</organism>
<dbReference type="AlphaFoldDB" id="A0AAV5S595"/>